<dbReference type="GO" id="GO:0016829">
    <property type="term" value="F:lyase activity"/>
    <property type="evidence" value="ECO:0007669"/>
    <property type="project" value="UniProtKB-KW"/>
</dbReference>
<evidence type="ECO:0000313" key="5">
    <source>
        <dbReference type="Proteomes" id="UP000199679"/>
    </source>
</evidence>
<keyword evidence="1" id="KW-0732">Signal</keyword>
<dbReference type="SUPFAM" id="SSF48230">
    <property type="entry name" value="Chondroitin AC/alginate lyase"/>
    <property type="match status" value="1"/>
</dbReference>
<sequence>MNTISRSERFLKDKHTRIALYVMLLLLMNCCANQLQAQVLKLDSPASYHPQPFVHPGLLHTAKDLQRIREMVAKDIEPWKSGFAVFKASPYSSADWVPHPAEHVERSLLAGAGKNIGDLEKDVCAAYQNALMWAITGDDAHAKKAIEILNAWSATLKVFDGTDVELGAGLCGFKMTSAAEIMRTYPGWAPADTKRCQDMFMRVFYPPIQYFALWAHGNWDLACMKEMMAIGVFCDDHALFNKAVDFFYKGPGNGSLPHYIINETGQVQESGRDQAHTQLGIGHLSEMCEIGWSQGMDMYGANNNRLLKGFEYAAKYNLGEDVPFQPYTDISGRFPATHISDNGRGKLRSIYEMVLNHYKYRAKLPAGEYKYTQMAADKLRPEGAGFNADNPGYGTLLFSLQAN</sequence>
<dbReference type="Gene3D" id="1.50.10.100">
    <property type="entry name" value="Chondroitin AC/alginate lyase"/>
    <property type="match status" value="1"/>
</dbReference>
<dbReference type="EMBL" id="LT629740">
    <property type="protein sequence ID" value="SDT36208.1"/>
    <property type="molecule type" value="Genomic_DNA"/>
</dbReference>
<dbReference type="GO" id="GO:0042597">
    <property type="term" value="C:periplasmic space"/>
    <property type="evidence" value="ECO:0007669"/>
    <property type="project" value="InterPro"/>
</dbReference>
<keyword evidence="2 4" id="KW-0456">Lyase</keyword>
<dbReference type="Pfam" id="PF05426">
    <property type="entry name" value="Alginate_lyase"/>
    <property type="match status" value="1"/>
</dbReference>
<protein>
    <submittedName>
        <fullName evidence="4">Alginate lyase</fullName>
    </submittedName>
</protein>
<organism evidence="4 5">
    <name type="scientific">Mucilaginibacter mallensis</name>
    <dbReference type="NCBI Taxonomy" id="652787"/>
    <lineage>
        <taxon>Bacteria</taxon>
        <taxon>Pseudomonadati</taxon>
        <taxon>Bacteroidota</taxon>
        <taxon>Sphingobacteriia</taxon>
        <taxon>Sphingobacteriales</taxon>
        <taxon>Sphingobacteriaceae</taxon>
        <taxon>Mucilaginibacter</taxon>
    </lineage>
</organism>
<keyword evidence="5" id="KW-1185">Reference proteome</keyword>
<dbReference type="InterPro" id="IPR008397">
    <property type="entry name" value="Alginate_lyase_dom"/>
</dbReference>
<dbReference type="RefSeq" id="WP_091374992.1">
    <property type="nucleotide sequence ID" value="NZ_LT629740.1"/>
</dbReference>
<proteinExistence type="predicted"/>
<dbReference type="Proteomes" id="UP000199679">
    <property type="component" value="Chromosome I"/>
</dbReference>
<gene>
    <name evidence="4" type="ORF">SAMN05216490_3217</name>
</gene>
<evidence type="ECO:0000256" key="1">
    <source>
        <dbReference type="ARBA" id="ARBA00022729"/>
    </source>
</evidence>
<dbReference type="OrthoDB" id="222550at2"/>
<reference evidence="4 5" key="1">
    <citation type="submission" date="2016-10" db="EMBL/GenBank/DDBJ databases">
        <authorList>
            <person name="de Groot N.N."/>
        </authorList>
    </citation>
    <scope>NUCLEOTIDE SEQUENCE [LARGE SCALE GENOMIC DNA]</scope>
    <source>
        <strain evidence="4 5">MP1X4</strain>
    </source>
</reference>
<dbReference type="AlphaFoldDB" id="A0A1H1ZR55"/>
<dbReference type="InterPro" id="IPR008929">
    <property type="entry name" value="Chondroitin_lyas"/>
</dbReference>
<name>A0A1H1ZR55_MUCMA</name>
<evidence type="ECO:0000259" key="3">
    <source>
        <dbReference type="Pfam" id="PF05426"/>
    </source>
</evidence>
<evidence type="ECO:0000313" key="4">
    <source>
        <dbReference type="EMBL" id="SDT36208.1"/>
    </source>
</evidence>
<accession>A0A1H1ZR55</accession>
<dbReference type="STRING" id="652787.SAMN05216490_3217"/>
<feature type="domain" description="Alginate lyase" evidence="3">
    <location>
        <begin position="115"/>
        <end position="318"/>
    </location>
</feature>
<evidence type="ECO:0000256" key="2">
    <source>
        <dbReference type="ARBA" id="ARBA00023239"/>
    </source>
</evidence>